<reference evidence="2" key="1">
    <citation type="journal article" date="2013" name="Science">
        <title>The Amborella genome and the evolution of flowering plants.</title>
        <authorList>
            <consortium name="Amborella Genome Project"/>
        </authorList>
    </citation>
    <scope>NUCLEOTIDE SEQUENCE [LARGE SCALE GENOMIC DNA]</scope>
</reference>
<name>W1NHU6_AMBTC</name>
<dbReference type="Gramene" id="ERM95362">
    <property type="protein sequence ID" value="ERM95362"/>
    <property type="gene ID" value="AMTR_s00008p00189260"/>
</dbReference>
<gene>
    <name evidence="1" type="ORF">AMTR_s00008p00189260</name>
</gene>
<protein>
    <submittedName>
        <fullName evidence="1">Uncharacterized protein</fullName>
    </submittedName>
</protein>
<sequence length="97" mass="10721">MPSQAATPQNLPRGLVLASSSSIPPILVAESSFETEDLSARSCNWSQKPHNKMEVMGKKDKMLKAGNLEFTGEIVVVEECILVGDLNWNQALQRRRP</sequence>
<evidence type="ECO:0000313" key="2">
    <source>
        <dbReference type="Proteomes" id="UP000017836"/>
    </source>
</evidence>
<keyword evidence="2" id="KW-1185">Reference proteome</keyword>
<dbReference type="HOGENOM" id="CLU_183255_0_0_1"/>
<evidence type="ECO:0000313" key="1">
    <source>
        <dbReference type="EMBL" id="ERM95362.1"/>
    </source>
</evidence>
<organism evidence="1 2">
    <name type="scientific">Amborella trichopoda</name>
    <dbReference type="NCBI Taxonomy" id="13333"/>
    <lineage>
        <taxon>Eukaryota</taxon>
        <taxon>Viridiplantae</taxon>
        <taxon>Streptophyta</taxon>
        <taxon>Embryophyta</taxon>
        <taxon>Tracheophyta</taxon>
        <taxon>Spermatophyta</taxon>
        <taxon>Magnoliopsida</taxon>
        <taxon>Amborellales</taxon>
        <taxon>Amborellaceae</taxon>
        <taxon>Amborella</taxon>
    </lineage>
</organism>
<proteinExistence type="predicted"/>
<accession>W1NHU6</accession>
<dbReference type="Proteomes" id="UP000017836">
    <property type="component" value="Unassembled WGS sequence"/>
</dbReference>
<dbReference type="EMBL" id="KI397486">
    <property type="protein sequence ID" value="ERM95362.1"/>
    <property type="molecule type" value="Genomic_DNA"/>
</dbReference>
<dbReference type="AlphaFoldDB" id="W1NHU6"/>